<feature type="compositionally biased region" description="Acidic residues" evidence="1">
    <location>
        <begin position="34"/>
        <end position="56"/>
    </location>
</feature>
<reference evidence="2" key="1">
    <citation type="submission" date="2006-10" db="EMBL/GenBank/DDBJ databases">
        <authorList>
            <person name="Amadeo P."/>
            <person name="Zhao Q."/>
            <person name="Wortman J."/>
            <person name="Fraser-Liggett C."/>
            <person name="Carlton J."/>
        </authorList>
    </citation>
    <scope>NUCLEOTIDE SEQUENCE</scope>
    <source>
        <strain evidence="2">G3</strain>
    </source>
</reference>
<protein>
    <submittedName>
        <fullName evidence="2">Uncharacterized protein</fullName>
    </submittedName>
</protein>
<feature type="region of interest" description="Disordered" evidence="1">
    <location>
        <begin position="99"/>
        <end position="142"/>
    </location>
</feature>
<evidence type="ECO:0000313" key="3">
    <source>
        <dbReference type="Proteomes" id="UP000001542"/>
    </source>
</evidence>
<dbReference type="Proteomes" id="UP000001542">
    <property type="component" value="Unassembled WGS sequence"/>
</dbReference>
<dbReference type="EMBL" id="DS114101">
    <property type="protein sequence ID" value="EAX90522.1"/>
    <property type="molecule type" value="Genomic_DNA"/>
</dbReference>
<keyword evidence="3" id="KW-1185">Reference proteome</keyword>
<gene>
    <name evidence="2" type="ORF">TVAG_395680</name>
</gene>
<evidence type="ECO:0000256" key="1">
    <source>
        <dbReference type="SAM" id="MobiDB-lite"/>
    </source>
</evidence>
<accession>A2FX44</accession>
<proteinExistence type="predicted"/>
<feature type="compositionally biased region" description="Pro residues" evidence="1">
    <location>
        <begin position="114"/>
        <end position="142"/>
    </location>
</feature>
<organism evidence="2 3">
    <name type="scientific">Trichomonas vaginalis (strain ATCC PRA-98 / G3)</name>
    <dbReference type="NCBI Taxonomy" id="412133"/>
    <lineage>
        <taxon>Eukaryota</taxon>
        <taxon>Metamonada</taxon>
        <taxon>Parabasalia</taxon>
        <taxon>Trichomonadida</taxon>
        <taxon>Trichomonadidae</taxon>
        <taxon>Trichomonas</taxon>
    </lineage>
</organism>
<sequence length="179" mass="20255">MQSSGGISTDISTEKAVQEKPKDKINDVTKEDNSSDSDGEEEKSDNCCSDEEEEYIDPNATFTISAKDYIEFYKWKVKNQQKKMKCPLQGCGNCQNVMPPFTQNDPRKPSFATMPPPPPLLSDLPPQGPRGPPPPGFGQMPPPQYGYMPYPSPMWGRPYPPPYYPPQNWYPSPSWGYFY</sequence>
<dbReference type="VEuPathDB" id="TrichDB:TVAGG3_0902190"/>
<name>A2FX44_TRIV3</name>
<dbReference type="AlphaFoldDB" id="A2FX44"/>
<feature type="compositionally biased region" description="Basic and acidic residues" evidence="1">
    <location>
        <begin position="12"/>
        <end position="33"/>
    </location>
</feature>
<reference evidence="2" key="2">
    <citation type="journal article" date="2007" name="Science">
        <title>Draft genome sequence of the sexually transmitted pathogen Trichomonas vaginalis.</title>
        <authorList>
            <person name="Carlton J.M."/>
            <person name="Hirt R.P."/>
            <person name="Silva J.C."/>
            <person name="Delcher A.L."/>
            <person name="Schatz M."/>
            <person name="Zhao Q."/>
            <person name="Wortman J.R."/>
            <person name="Bidwell S.L."/>
            <person name="Alsmark U.C.M."/>
            <person name="Besteiro S."/>
            <person name="Sicheritz-Ponten T."/>
            <person name="Noel C.J."/>
            <person name="Dacks J.B."/>
            <person name="Foster P.G."/>
            <person name="Simillion C."/>
            <person name="Van de Peer Y."/>
            <person name="Miranda-Saavedra D."/>
            <person name="Barton G.J."/>
            <person name="Westrop G.D."/>
            <person name="Mueller S."/>
            <person name="Dessi D."/>
            <person name="Fiori P.L."/>
            <person name="Ren Q."/>
            <person name="Paulsen I."/>
            <person name="Zhang H."/>
            <person name="Bastida-Corcuera F.D."/>
            <person name="Simoes-Barbosa A."/>
            <person name="Brown M.T."/>
            <person name="Hayes R.D."/>
            <person name="Mukherjee M."/>
            <person name="Okumura C.Y."/>
            <person name="Schneider R."/>
            <person name="Smith A.J."/>
            <person name="Vanacova S."/>
            <person name="Villalvazo M."/>
            <person name="Haas B.J."/>
            <person name="Pertea M."/>
            <person name="Feldblyum T.V."/>
            <person name="Utterback T.R."/>
            <person name="Shu C.L."/>
            <person name="Osoegawa K."/>
            <person name="de Jong P.J."/>
            <person name="Hrdy I."/>
            <person name="Horvathova L."/>
            <person name="Zubacova Z."/>
            <person name="Dolezal P."/>
            <person name="Malik S.B."/>
            <person name="Logsdon J.M. Jr."/>
            <person name="Henze K."/>
            <person name="Gupta A."/>
            <person name="Wang C.C."/>
            <person name="Dunne R.L."/>
            <person name="Upcroft J.A."/>
            <person name="Upcroft P."/>
            <person name="White O."/>
            <person name="Salzberg S.L."/>
            <person name="Tang P."/>
            <person name="Chiu C.-H."/>
            <person name="Lee Y.-S."/>
            <person name="Embley T.M."/>
            <person name="Coombs G.H."/>
            <person name="Mottram J.C."/>
            <person name="Tachezy J."/>
            <person name="Fraser-Liggett C.M."/>
            <person name="Johnson P.J."/>
        </authorList>
    </citation>
    <scope>NUCLEOTIDE SEQUENCE [LARGE SCALE GENOMIC DNA]</scope>
    <source>
        <strain evidence="2">G3</strain>
    </source>
</reference>
<dbReference type="KEGG" id="tva:4748208"/>
<dbReference type="InParanoid" id="A2FX44"/>
<feature type="compositionally biased region" description="Polar residues" evidence="1">
    <location>
        <begin position="1"/>
        <end position="11"/>
    </location>
</feature>
<dbReference type="RefSeq" id="XP_001303452.1">
    <property type="nucleotide sequence ID" value="XM_001303451.1"/>
</dbReference>
<dbReference type="VEuPathDB" id="TrichDB:TVAG_395680"/>
<evidence type="ECO:0000313" key="2">
    <source>
        <dbReference type="EMBL" id="EAX90522.1"/>
    </source>
</evidence>
<feature type="region of interest" description="Disordered" evidence="1">
    <location>
        <begin position="1"/>
        <end position="61"/>
    </location>
</feature>